<dbReference type="GO" id="GO:0003677">
    <property type="term" value="F:DNA binding"/>
    <property type="evidence" value="ECO:0007669"/>
    <property type="project" value="UniProtKB-KW"/>
</dbReference>
<dbReference type="SMART" id="SM00530">
    <property type="entry name" value="HTH_XRE"/>
    <property type="match status" value="1"/>
</dbReference>
<reference evidence="3 4" key="2">
    <citation type="journal article" date="2012" name="Stand. Genomic Sci.">
        <title>Complete genome sequence of the sulfate-reducing firmicute Desulfotomaculum ruminis type strain (DL(T)).</title>
        <authorList>
            <person name="Spring S."/>
            <person name="Visser M."/>
            <person name="Lu M."/>
            <person name="Copeland A."/>
            <person name="Lapidus A."/>
            <person name="Lucas S."/>
            <person name="Cheng J.F."/>
            <person name="Han C."/>
            <person name="Tapia R."/>
            <person name="Goodwin L.A."/>
            <person name="Pitluck S."/>
            <person name="Ivanova N."/>
            <person name="Land M."/>
            <person name="Hauser L."/>
            <person name="Larimer F."/>
            <person name="Rohde M."/>
            <person name="Goker M."/>
            <person name="Detter J.C."/>
            <person name="Kyrpides N.C."/>
            <person name="Woyke T."/>
            <person name="Schaap P.J."/>
            <person name="Plugge C.M."/>
            <person name="Muyzer G."/>
            <person name="Kuever J."/>
            <person name="Pereira I.A."/>
            <person name="Parshina S.N."/>
            <person name="Bernier-Latmani R."/>
            <person name="Stams A.J."/>
            <person name="Klenk H.P."/>
        </authorList>
    </citation>
    <scope>NUCLEOTIDE SEQUENCE [LARGE SCALE GENOMIC DNA]</scope>
    <source>
        <strain evidence="4">ATCC 23193 / DSM 2154 / NCIB 8452 / DL</strain>
    </source>
</reference>
<name>F6DK72_DESRL</name>
<dbReference type="PROSITE" id="PS50943">
    <property type="entry name" value="HTH_CROC1"/>
    <property type="match status" value="1"/>
</dbReference>
<dbReference type="Pfam" id="PF01381">
    <property type="entry name" value="HTH_3"/>
    <property type="match status" value="1"/>
</dbReference>
<keyword evidence="1" id="KW-0238">DNA-binding</keyword>
<evidence type="ECO:0000313" key="3">
    <source>
        <dbReference type="EMBL" id="AEG60386.1"/>
    </source>
</evidence>
<dbReference type="CDD" id="cd00093">
    <property type="entry name" value="HTH_XRE"/>
    <property type="match status" value="1"/>
</dbReference>
<reference evidence="4" key="1">
    <citation type="submission" date="2011-05" db="EMBL/GenBank/DDBJ databases">
        <title>Complete sequence of Desulfotomaculum ruminis DSM 2154.</title>
        <authorList>
            <person name="Lucas S."/>
            <person name="Copeland A."/>
            <person name="Lapidus A."/>
            <person name="Cheng J.-F."/>
            <person name="Goodwin L."/>
            <person name="Pitluck S."/>
            <person name="Lu M."/>
            <person name="Detter J.C."/>
            <person name="Han C."/>
            <person name="Tapia R."/>
            <person name="Land M."/>
            <person name="Hauser L."/>
            <person name="Kyrpides N."/>
            <person name="Ivanova N."/>
            <person name="Mikhailova N."/>
            <person name="Pagani I."/>
            <person name="Stams A.J.M."/>
            <person name="Plugge C.M."/>
            <person name="Muyzer G."/>
            <person name="Kuever J."/>
            <person name="Parshina S.N."/>
            <person name="Ivanova A.E."/>
            <person name="Nazina T.N."/>
            <person name="Brambilla E."/>
            <person name="Spring S."/>
            <person name="Klenk H.-P."/>
            <person name="Woyke T."/>
        </authorList>
    </citation>
    <scope>NUCLEOTIDE SEQUENCE [LARGE SCALE GENOMIC DNA]</scope>
    <source>
        <strain evidence="4">ATCC 23193 / DSM 2154 / NCIB 8452 / DL</strain>
    </source>
</reference>
<proteinExistence type="predicted"/>
<evidence type="ECO:0000256" key="1">
    <source>
        <dbReference type="ARBA" id="ARBA00023125"/>
    </source>
</evidence>
<dbReference type="RefSeq" id="WP_013842146.1">
    <property type="nucleotide sequence ID" value="NC_015589.1"/>
</dbReference>
<dbReference type="AlphaFoldDB" id="F6DK72"/>
<dbReference type="InterPro" id="IPR010982">
    <property type="entry name" value="Lambda_DNA-bd_dom_sf"/>
</dbReference>
<organism evidence="3 4">
    <name type="scientific">Desulforamulus ruminis (strain ATCC 23193 / DSM 2154 / NCIMB 8452 / DL)</name>
    <name type="common">Desulfotomaculum ruminis</name>
    <dbReference type="NCBI Taxonomy" id="696281"/>
    <lineage>
        <taxon>Bacteria</taxon>
        <taxon>Bacillati</taxon>
        <taxon>Bacillota</taxon>
        <taxon>Clostridia</taxon>
        <taxon>Eubacteriales</taxon>
        <taxon>Peptococcaceae</taxon>
        <taxon>Desulforamulus</taxon>
    </lineage>
</organism>
<dbReference type="PANTHER" id="PTHR46558">
    <property type="entry name" value="TRACRIPTIONAL REGULATORY PROTEIN-RELATED-RELATED"/>
    <property type="match status" value="1"/>
</dbReference>
<dbReference type="HOGENOM" id="CLU_066192_4_4_9"/>
<feature type="domain" description="HTH cro/C1-type" evidence="2">
    <location>
        <begin position="7"/>
        <end position="61"/>
    </location>
</feature>
<sequence length="131" mass="14561">MNIGARIKELRNLVKISQEELADKIKVSRGNVGDWERGRAKPGAEALLLLSRFFNVSVDWILTGEMLQNTDLFSQSCGKEISPRDLELLAKFHQLAPRDQIKVEGFIEGLLYSQTLSSNGKESTGRANEGA</sequence>
<evidence type="ECO:0000259" key="2">
    <source>
        <dbReference type="PROSITE" id="PS50943"/>
    </source>
</evidence>
<dbReference type="Proteomes" id="UP000009234">
    <property type="component" value="Chromosome"/>
</dbReference>
<dbReference type="eggNOG" id="COG1396">
    <property type="taxonomic scope" value="Bacteria"/>
</dbReference>
<evidence type="ECO:0000313" key="4">
    <source>
        <dbReference type="Proteomes" id="UP000009234"/>
    </source>
</evidence>
<dbReference type="EMBL" id="CP002780">
    <property type="protein sequence ID" value="AEG60386.1"/>
    <property type="molecule type" value="Genomic_DNA"/>
</dbReference>
<dbReference type="Gene3D" id="1.10.260.40">
    <property type="entry name" value="lambda repressor-like DNA-binding domains"/>
    <property type="match status" value="1"/>
</dbReference>
<gene>
    <name evidence="3" type="ordered locus">Desru_2135</name>
</gene>
<accession>F6DK72</accession>
<dbReference type="InterPro" id="IPR001387">
    <property type="entry name" value="Cro/C1-type_HTH"/>
</dbReference>
<protein>
    <submittedName>
        <fullName evidence="3">Helix-turn-helix domain protein</fullName>
    </submittedName>
</protein>
<dbReference type="KEGG" id="dru:Desru_2135"/>
<dbReference type="PANTHER" id="PTHR46558:SF11">
    <property type="entry name" value="HTH-TYPE TRANSCRIPTIONAL REGULATOR XRE"/>
    <property type="match status" value="1"/>
</dbReference>
<dbReference type="SUPFAM" id="SSF47413">
    <property type="entry name" value="lambda repressor-like DNA-binding domains"/>
    <property type="match status" value="1"/>
</dbReference>
<keyword evidence="4" id="KW-1185">Reference proteome</keyword>